<proteinExistence type="predicted"/>
<gene>
    <name evidence="1" type="ORF">BJZ21_004027</name>
    <name evidence="2" type="ORF">BJZ21_004096</name>
</gene>
<dbReference type="EMBL" id="JACCBG010000001">
    <property type="protein sequence ID" value="NYD43944.1"/>
    <property type="molecule type" value="Genomic_DNA"/>
</dbReference>
<keyword evidence="3" id="KW-1185">Reference proteome</keyword>
<reference evidence="1 3" key="1">
    <citation type="submission" date="2020-07" db="EMBL/GenBank/DDBJ databases">
        <title>Sequencing the genomes of 1000 actinobacteria strains.</title>
        <authorList>
            <person name="Klenk H.-P."/>
        </authorList>
    </citation>
    <scope>NUCLEOTIDE SEQUENCE [LARGE SCALE GENOMIC DNA]</scope>
    <source>
        <strain evidence="1 3">DSM 21350</strain>
    </source>
</reference>
<dbReference type="EMBL" id="JACCBG010000001">
    <property type="protein sequence ID" value="NYD44013.1"/>
    <property type="molecule type" value="Genomic_DNA"/>
</dbReference>
<evidence type="ECO:0000313" key="3">
    <source>
        <dbReference type="Proteomes" id="UP000535511"/>
    </source>
</evidence>
<name>A0A7Y9JE60_9ACTN</name>
<protein>
    <submittedName>
        <fullName evidence="1">Uncharacterized protein</fullName>
    </submittedName>
</protein>
<dbReference type="RefSeq" id="WP_179665401.1">
    <property type="nucleotide sequence ID" value="NZ_JACCBG010000001.1"/>
</dbReference>
<comment type="caution">
    <text evidence="1">The sequence shown here is derived from an EMBL/GenBank/DDBJ whole genome shotgun (WGS) entry which is preliminary data.</text>
</comment>
<dbReference type="AlphaFoldDB" id="A0A7Y9JE60"/>
<evidence type="ECO:0000313" key="1">
    <source>
        <dbReference type="EMBL" id="NYD43944.1"/>
    </source>
</evidence>
<dbReference type="Proteomes" id="UP000535511">
    <property type="component" value="Unassembled WGS sequence"/>
</dbReference>
<sequence length="89" mass="9916">MAKAQHRTPEYRAAYQQLRRAQAAGQWLVCVESECKRSSRDISPLDRASISHDQTGTVILGPSHLGCNLSEAASRGNRMRAARVRRLVL</sequence>
<organism evidence="1 3">
    <name type="scientific">Nocardioides panaciterrulae</name>
    <dbReference type="NCBI Taxonomy" id="661492"/>
    <lineage>
        <taxon>Bacteria</taxon>
        <taxon>Bacillati</taxon>
        <taxon>Actinomycetota</taxon>
        <taxon>Actinomycetes</taxon>
        <taxon>Propionibacteriales</taxon>
        <taxon>Nocardioidaceae</taxon>
        <taxon>Nocardioides</taxon>
    </lineage>
</organism>
<accession>A0A7Y9JE60</accession>
<evidence type="ECO:0000313" key="2">
    <source>
        <dbReference type="EMBL" id="NYD44013.1"/>
    </source>
</evidence>